<dbReference type="Gene3D" id="3.40.50.450">
    <property type="match status" value="1"/>
</dbReference>
<dbReference type="InterPro" id="IPR041164">
    <property type="entry name" value="LDcluster4"/>
</dbReference>
<dbReference type="PANTHER" id="PTHR43393:SF3">
    <property type="entry name" value="LYSINE DECARBOXYLASE-LIKE PROTEIN"/>
    <property type="match status" value="1"/>
</dbReference>
<name>A0A1F7IUC1_9BACT</name>
<dbReference type="NCBIfam" id="TIGR00725">
    <property type="entry name" value="TIGR00725 family protein"/>
    <property type="match status" value="1"/>
</dbReference>
<sequence length="162" mass="16681">MRKTIIGVMGPGAGATEKDKKNAYELGKAIAQKGWVLLSGGRYQGVMDAVSHGAQDAGGLVVGILPSKDGSDASKAVDIRIVTAMGGARNVINVLSSDVVVTCGMGAGTSSEVGHSVKVGKPTILLGTGKKAEAFFKEIAPELVYTAKNVNETIDLIKKLLK</sequence>
<dbReference type="GO" id="GO:0005829">
    <property type="term" value="C:cytosol"/>
    <property type="evidence" value="ECO:0007669"/>
    <property type="project" value="TreeGrafter"/>
</dbReference>
<reference evidence="1 2" key="1">
    <citation type="journal article" date="2016" name="Nat. Commun.">
        <title>Thousands of microbial genomes shed light on interconnected biogeochemical processes in an aquifer system.</title>
        <authorList>
            <person name="Anantharaman K."/>
            <person name="Brown C.T."/>
            <person name="Hug L.A."/>
            <person name="Sharon I."/>
            <person name="Castelle C.J."/>
            <person name="Probst A.J."/>
            <person name="Thomas B.C."/>
            <person name="Singh A."/>
            <person name="Wilkins M.J."/>
            <person name="Karaoz U."/>
            <person name="Brodie E.L."/>
            <person name="Williams K.H."/>
            <person name="Hubbard S.S."/>
            <person name="Banfield J.F."/>
        </authorList>
    </citation>
    <scope>NUCLEOTIDE SEQUENCE [LARGE SCALE GENOMIC DNA]</scope>
</reference>
<evidence type="ECO:0000313" key="2">
    <source>
        <dbReference type="Proteomes" id="UP000177141"/>
    </source>
</evidence>
<dbReference type="InterPro" id="IPR052341">
    <property type="entry name" value="LOG_family_nucleotidases"/>
</dbReference>
<dbReference type="InterPro" id="IPR005268">
    <property type="entry name" value="CHP00725"/>
</dbReference>
<proteinExistence type="predicted"/>
<dbReference type="SUPFAM" id="SSF102405">
    <property type="entry name" value="MCP/YpsA-like"/>
    <property type="match status" value="1"/>
</dbReference>
<dbReference type="STRING" id="1802061.A3A93_00225"/>
<dbReference type="AlphaFoldDB" id="A0A1F7IUC1"/>
<accession>A0A1F7IUC1</accession>
<dbReference type="Proteomes" id="UP000177141">
    <property type="component" value="Unassembled WGS sequence"/>
</dbReference>
<protein>
    <submittedName>
        <fullName evidence="1">TIGR00725 family protein</fullName>
    </submittedName>
</protein>
<dbReference type="Pfam" id="PF18306">
    <property type="entry name" value="LDcluster4"/>
    <property type="match status" value="1"/>
</dbReference>
<gene>
    <name evidence="1" type="ORF">A3A93_00225</name>
</gene>
<dbReference type="EMBL" id="MGAL01000037">
    <property type="protein sequence ID" value="OGK46967.1"/>
    <property type="molecule type" value="Genomic_DNA"/>
</dbReference>
<organism evidence="1 2">
    <name type="scientific">Candidatus Roizmanbacteria bacterium RIFCSPLOWO2_01_FULL_38_12</name>
    <dbReference type="NCBI Taxonomy" id="1802061"/>
    <lineage>
        <taxon>Bacteria</taxon>
        <taxon>Candidatus Roizmaniibacteriota</taxon>
    </lineage>
</organism>
<dbReference type="PANTHER" id="PTHR43393">
    <property type="entry name" value="CYTOKININ RIBOSIDE 5'-MONOPHOSPHATE PHOSPHORIBOHYDROLASE"/>
    <property type="match status" value="1"/>
</dbReference>
<evidence type="ECO:0000313" key="1">
    <source>
        <dbReference type="EMBL" id="OGK46967.1"/>
    </source>
</evidence>
<comment type="caution">
    <text evidence="1">The sequence shown here is derived from an EMBL/GenBank/DDBJ whole genome shotgun (WGS) entry which is preliminary data.</text>
</comment>